<dbReference type="Gene3D" id="3.40.50.620">
    <property type="entry name" value="HUPs"/>
    <property type="match status" value="1"/>
</dbReference>
<keyword evidence="4" id="KW-0808">Transferase</keyword>
<comment type="catalytic activity">
    <reaction evidence="10">
        <text>(R)-4'-phosphopantetheine + ATP + H(+) = 3'-dephospho-CoA + diphosphate</text>
        <dbReference type="Rhea" id="RHEA:19801"/>
        <dbReference type="ChEBI" id="CHEBI:15378"/>
        <dbReference type="ChEBI" id="CHEBI:30616"/>
        <dbReference type="ChEBI" id="CHEBI:33019"/>
        <dbReference type="ChEBI" id="CHEBI:57328"/>
        <dbReference type="ChEBI" id="CHEBI:61723"/>
        <dbReference type="EC" id="2.7.7.3"/>
    </reaction>
</comment>
<gene>
    <name evidence="12" type="ORF">UFOPK1857_00041</name>
</gene>
<evidence type="ECO:0000256" key="10">
    <source>
        <dbReference type="ARBA" id="ARBA00029346"/>
    </source>
</evidence>
<dbReference type="PANTHER" id="PTHR21342:SF1">
    <property type="entry name" value="PHOSPHOPANTETHEINE ADENYLYLTRANSFERASE"/>
    <property type="match status" value="1"/>
</dbReference>
<evidence type="ECO:0000256" key="6">
    <source>
        <dbReference type="ARBA" id="ARBA00022741"/>
    </source>
</evidence>
<feature type="domain" description="Cytidyltransferase-like" evidence="11">
    <location>
        <begin position="6"/>
        <end position="139"/>
    </location>
</feature>
<dbReference type="InterPro" id="IPR014729">
    <property type="entry name" value="Rossmann-like_a/b/a_fold"/>
</dbReference>
<evidence type="ECO:0000256" key="7">
    <source>
        <dbReference type="ARBA" id="ARBA00022840"/>
    </source>
</evidence>
<dbReference type="PRINTS" id="PR01020">
    <property type="entry name" value="LPSBIOSNTHSS"/>
</dbReference>
<dbReference type="GO" id="GO:0004595">
    <property type="term" value="F:pantetheine-phosphate adenylyltransferase activity"/>
    <property type="evidence" value="ECO:0007669"/>
    <property type="project" value="UniProtKB-EC"/>
</dbReference>
<evidence type="ECO:0000256" key="3">
    <source>
        <dbReference type="ARBA" id="ARBA00022490"/>
    </source>
</evidence>
<dbReference type="EMBL" id="CAEZUU010000003">
    <property type="protein sequence ID" value="CAB4604452.1"/>
    <property type="molecule type" value="Genomic_DNA"/>
</dbReference>
<keyword evidence="3" id="KW-0963">Cytoplasm</keyword>
<reference evidence="12" key="1">
    <citation type="submission" date="2020-05" db="EMBL/GenBank/DDBJ databases">
        <authorList>
            <person name="Chiriac C."/>
            <person name="Salcher M."/>
            <person name="Ghai R."/>
            <person name="Kavagutti S V."/>
        </authorList>
    </citation>
    <scope>NUCLEOTIDE SEQUENCE</scope>
</reference>
<sequence>MPTIAVYPGSFDPITLGHLDIASRAANLFDEVHILVVHNPGKSPRFSSEERVELIRTSLAELKITGPAKISVDTLDGGLLVNYCKMVGATALVKGFRTSVDLDYELPMAQVNRDLAGVETVFIPADPIHGHVSSSLVKQVADLGGEVTKYVTQATAHALAASVLNRKGQD</sequence>
<accession>A0A6J6GSU1</accession>
<protein>
    <recommendedName>
        <fullName evidence="2">Phosphopantetheine adenylyltransferase</fullName>
        <ecNumber evidence="1">2.7.7.3</ecNumber>
    </recommendedName>
</protein>
<evidence type="ECO:0000256" key="4">
    <source>
        <dbReference type="ARBA" id="ARBA00022679"/>
    </source>
</evidence>
<dbReference type="SUPFAM" id="SSF52374">
    <property type="entry name" value="Nucleotidylyl transferase"/>
    <property type="match status" value="1"/>
</dbReference>
<dbReference type="HAMAP" id="MF_00151">
    <property type="entry name" value="PPAT_bact"/>
    <property type="match status" value="1"/>
</dbReference>
<dbReference type="GO" id="GO:0005524">
    <property type="term" value="F:ATP binding"/>
    <property type="evidence" value="ECO:0007669"/>
    <property type="project" value="UniProtKB-KW"/>
</dbReference>
<evidence type="ECO:0000256" key="1">
    <source>
        <dbReference type="ARBA" id="ARBA00012392"/>
    </source>
</evidence>
<dbReference type="CDD" id="cd02163">
    <property type="entry name" value="PPAT"/>
    <property type="match status" value="1"/>
</dbReference>
<evidence type="ECO:0000256" key="5">
    <source>
        <dbReference type="ARBA" id="ARBA00022695"/>
    </source>
</evidence>
<name>A0A6J6GSU1_9ZZZZ</name>
<keyword evidence="7" id="KW-0067">ATP-binding</keyword>
<dbReference type="InterPro" id="IPR001980">
    <property type="entry name" value="PPAT"/>
</dbReference>
<keyword evidence="9" id="KW-0173">Coenzyme A biosynthesis</keyword>
<evidence type="ECO:0000256" key="9">
    <source>
        <dbReference type="ARBA" id="ARBA00022993"/>
    </source>
</evidence>
<keyword evidence="8" id="KW-0460">Magnesium</keyword>
<organism evidence="12">
    <name type="scientific">freshwater metagenome</name>
    <dbReference type="NCBI Taxonomy" id="449393"/>
    <lineage>
        <taxon>unclassified sequences</taxon>
        <taxon>metagenomes</taxon>
        <taxon>ecological metagenomes</taxon>
    </lineage>
</organism>
<dbReference type="InterPro" id="IPR004821">
    <property type="entry name" value="Cyt_trans-like"/>
</dbReference>
<evidence type="ECO:0000256" key="8">
    <source>
        <dbReference type="ARBA" id="ARBA00022842"/>
    </source>
</evidence>
<dbReference type="NCBIfam" id="TIGR00125">
    <property type="entry name" value="cyt_tran_rel"/>
    <property type="match status" value="1"/>
</dbReference>
<evidence type="ECO:0000259" key="11">
    <source>
        <dbReference type="Pfam" id="PF01467"/>
    </source>
</evidence>
<dbReference type="PANTHER" id="PTHR21342">
    <property type="entry name" value="PHOSPHOPANTETHEINE ADENYLYLTRANSFERASE"/>
    <property type="match status" value="1"/>
</dbReference>
<dbReference type="Pfam" id="PF01467">
    <property type="entry name" value="CTP_transf_like"/>
    <property type="match status" value="1"/>
</dbReference>
<proteinExistence type="inferred from homology"/>
<keyword evidence="5" id="KW-0548">Nucleotidyltransferase</keyword>
<dbReference type="EC" id="2.7.7.3" evidence="1"/>
<dbReference type="NCBIfam" id="TIGR01510">
    <property type="entry name" value="coaD_prev_kdtB"/>
    <property type="match status" value="1"/>
</dbReference>
<dbReference type="AlphaFoldDB" id="A0A6J6GSU1"/>
<evidence type="ECO:0000313" key="12">
    <source>
        <dbReference type="EMBL" id="CAB4604452.1"/>
    </source>
</evidence>
<dbReference type="GO" id="GO:0015937">
    <property type="term" value="P:coenzyme A biosynthetic process"/>
    <property type="evidence" value="ECO:0007669"/>
    <property type="project" value="UniProtKB-KW"/>
</dbReference>
<keyword evidence="6" id="KW-0547">Nucleotide-binding</keyword>
<evidence type="ECO:0000256" key="2">
    <source>
        <dbReference type="ARBA" id="ARBA00013868"/>
    </source>
</evidence>